<dbReference type="AlphaFoldDB" id="A0A9P5NP57"/>
<protein>
    <submittedName>
        <fullName evidence="1">Uncharacterized protein</fullName>
    </submittedName>
</protein>
<proteinExistence type="predicted"/>
<keyword evidence="2" id="KW-1185">Reference proteome</keyword>
<dbReference type="EMBL" id="JADNYJ010000048">
    <property type="protein sequence ID" value="KAF8900270.1"/>
    <property type="molecule type" value="Genomic_DNA"/>
</dbReference>
<sequence>MPGFLYCVLLWLTILCILCVLSVRFSLSFVYPSLLSYSSLPSCLSLLLCPCRPRSFSIVLCLVPLKRPASVL</sequence>
<name>A0A9P5NP57_GYMJU</name>
<accession>A0A9P5NP57</accession>
<gene>
    <name evidence="1" type="ORF">CPB84DRAFT_1779239</name>
</gene>
<dbReference type="Proteomes" id="UP000724874">
    <property type="component" value="Unassembled WGS sequence"/>
</dbReference>
<organism evidence="1 2">
    <name type="scientific">Gymnopilus junonius</name>
    <name type="common">Spectacular rustgill mushroom</name>
    <name type="synonym">Gymnopilus spectabilis subsp. junonius</name>
    <dbReference type="NCBI Taxonomy" id="109634"/>
    <lineage>
        <taxon>Eukaryota</taxon>
        <taxon>Fungi</taxon>
        <taxon>Dikarya</taxon>
        <taxon>Basidiomycota</taxon>
        <taxon>Agaricomycotina</taxon>
        <taxon>Agaricomycetes</taxon>
        <taxon>Agaricomycetidae</taxon>
        <taxon>Agaricales</taxon>
        <taxon>Agaricineae</taxon>
        <taxon>Hymenogastraceae</taxon>
        <taxon>Gymnopilus</taxon>
    </lineage>
</organism>
<reference evidence="1" key="1">
    <citation type="submission" date="2020-11" db="EMBL/GenBank/DDBJ databases">
        <authorList>
            <consortium name="DOE Joint Genome Institute"/>
            <person name="Ahrendt S."/>
            <person name="Riley R."/>
            <person name="Andreopoulos W."/>
            <person name="LaButti K."/>
            <person name="Pangilinan J."/>
            <person name="Ruiz-duenas F.J."/>
            <person name="Barrasa J.M."/>
            <person name="Sanchez-Garcia M."/>
            <person name="Camarero S."/>
            <person name="Miyauchi S."/>
            <person name="Serrano A."/>
            <person name="Linde D."/>
            <person name="Babiker R."/>
            <person name="Drula E."/>
            <person name="Ayuso-Fernandez I."/>
            <person name="Pacheco R."/>
            <person name="Padilla G."/>
            <person name="Ferreira P."/>
            <person name="Barriuso J."/>
            <person name="Kellner H."/>
            <person name="Castanera R."/>
            <person name="Alfaro M."/>
            <person name="Ramirez L."/>
            <person name="Pisabarro A.G."/>
            <person name="Kuo A."/>
            <person name="Tritt A."/>
            <person name="Lipzen A."/>
            <person name="He G."/>
            <person name="Yan M."/>
            <person name="Ng V."/>
            <person name="Cullen D."/>
            <person name="Martin F."/>
            <person name="Rosso M.-N."/>
            <person name="Henrissat B."/>
            <person name="Hibbett D."/>
            <person name="Martinez A.T."/>
            <person name="Grigoriev I.V."/>
        </authorList>
    </citation>
    <scope>NUCLEOTIDE SEQUENCE</scope>
    <source>
        <strain evidence="1">AH 44721</strain>
    </source>
</reference>
<evidence type="ECO:0000313" key="1">
    <source>
        <dbReference type="EMBL" id="KAF8900270.1"/>
    </source>
</evidence>
<comment type="caution">
    <text evidence="1">The sequence shown here is derived from an EMBL/GenBank/DDBJ whole genome shotgun (WGS) entry which is preliminary data.</text>
</comment>
<evidence type="ECO:0000313" key="2">
    <source>
        <dbReference type="Proteomes" id="UP000724874"/>
    </source>
</evidence>